<evidence type="ECO:0000259" key="5">
    <source>
        <dbReference type="PROSITE" id="PS50184"/>
    </source>
</evidence>
<evidence type="ECO:0000313" key="7">
    <source>
        <dbReference type="Proteomes" id="UP000192223"/>
    </source>
</evidence>
<feature type="domain" description="VWFC" evidence="5">
    <location>
        <begin position="269"/>
        <end position="330"/>
    </location>
</feature>
<dbReference type="InterPro" id="IPR052424">
    <property type="entry name" value="Kielin_Chordin-BMP_Reg"/>
</dbReference>
<dbReference type="GO" id="GO:0030513">
    <property type="term" value="P:positive regulation of BMP signaling pathway"/>
    <property type="evidence" value="ECO:0007669"/>
    <property type="project" value="TreeGrafter"/>
</dbReference>
<sequence length="637" mass="70741">MPQRESLQLPGGRRAPCNNEGESVAVDDIDKKGCFSCICKNGFVECRSEYTCPPIDGCYMLIEGTEDGCCQRCKGCVYKGIHYASHTEWIDSSDPCKVMRCEAGIVTESTMQCYTPCLNPLPPAPGMCCPTCSECKINGQVATDDRDVTSDDPCLQCRCIDGRLTCTKKACPVLQCSEEHQIHIPGECCPKCSGTRSLLSISKACTVGNSFYLEGHKFNTDRCTHCACINGTAVCRRNSCPVLNCGPTFQERIKGSCCPYCAMPAEIRLQCSYMGKTYEDGQSWKLNACSSCKCVQGMQSCARTRCNITMACPPGSKYVQTAGECCGKCVENEGVCMAFGNSHYKTFDGKIYNFGGLGKYQFVSDCRSHIFSVRITNVHNKRSVNTRRITIKSNSIRINLAQNFKCKVNGDLVKFPFKIEGSVKIEKRLDVLEVTLSSKVVIVWNGKSFLEVTVPPEFKNKLCGLCGNFNSNVKDDFKLRRGVVVRDTDAISFASSWCVGPKSCIKQSAQLTPLRQCKIRNADRNHCKHLLSTKVFNGCDSKLNSNKYYNACKSDMCDCPNGKCYCESLMAYSRECGRLGVDVDNWKKDSFCININKARRKKPISNSMFSQEDISKILRVMNKQNRTKSGRSPIPLN</sequence>
<organism evidence="7 8">
    <name type="scientific">Agrilus planipennis</name>
    <name type="common">Emerald ash borer</name>
    <name type="synonym">Agrilus marcopoli</name>
    <dbReference type="NCBI Taxonomy" id="224129"/>
    <lineage>
        <taxon>Eukaryota</taxon>
        <taxon>Metazoa</taxon>
        <taxon>Ecdysozoa</taxon>
        <taxon>Arthropoda</taxon>
        <taxon>Hexapoda</taxon>
        <taxon>Insecta</taxon>
        <taxon>Pterygota</taxon>
        <taxon>Neoptera</taxon>
        <taxon>Endopterygota</taxon>
        <taxon>Coleoptera</taxon>
        <taxon>Polyphaga</taxon>
        <taxon>Elateriformia</taxon>
        <taxon>Buprestoidea</taxon>
        <taxon>Buprestidae</taxon>
        <taxon>Agrilinae</taxon>
        <taxon>Agrilus</taxon>
    </lineage>
</organism>
<dbReference type="PANTHER" id="PTHR46698">
    <property type="entry name" value="CROSSVEINLESS 2"/>
    <property type="match status" value="1"/>
</dbReference>
<evidence type="ECO:0000259" key="6">
    <source>
        <dbReference type="PROSITE" id="PS51233"/>
    </source>
</evidence>
<dbReference type="RefSeq" id="XP_025830349.1">
    <property type="nucleotide sequence ID" value="XM_025974564.1"/>
</dbReference>
<evidence type="ECO:0000256" key="4">
    <source>
        <dbReference type="ARBA" id="ARBA00022737"/>
    </source>
</evidence>
<dbReference type="InParanoid" id="A0A7F5R4I4"/>
<dbReference type="Pfam" id="PF00094">
    <property type="entry name" value="VWD"/>
    <property type="match status" value="1"/>
</dbReference>
<gene>
    <name evidence="8" type="primary">LOC108740492</name>
</gene>
<dbReference type="Gene3D" id="2.10.70.10">
    <property type="entry name" value="Complement Module, domain 1"/>
    <property type="match status" value="1"/>
</dbReference>
<keyword evidence="7" id="KW-1185">Reference proteome</keyword>
<dbReference type="Pfam" id="PF00093">
    <property type="entry name" value="VWC"/>
    <property type="match status" value="3"/>
</dbReference>
<proteinExistence type="predicted"/>
<comment type="subcellular location">
    <subcellularLocation>
        <location evidence="1">Secreted</location>
    </subcellularLocation>
</comment>
<dbReference type="Proteomes" id="UP000192223">
    <property type="component" value="Unplaced"/>
</dbReference>
<dbReference type="KEGG" id="apln:108740492"/>
<reference evidence="8" key="1">
    <citation type="submission" date="2025-08" db="UniProtKB">
        <authorList>
            <consortium name="RefSeq"/>
        </authorList>
    </citation>
    <scope>IDENTIFICATION</scope>
    <source>
        <tissue evidence="8">Entire body</tissue>
    </source>
</reference>
<dbReference type="GeneID" id="108740492"/>
<dbReference type="Pfam" id="PF08742">
    <property type="entry name" value="C8"/>
    <property type="match status" value="1"/>
</dbReference>
<dbReference type="SMART" id="SM00215">
    <property type="entry name" value="VWC_out"/>
    <property type="match status" value="3"/>
</dbReference>
<dbReference type="GO" id="GO:0036122">
    <property type="term" value="F:BMP binding"/>
    <property type="evidence" value="ECO:0007669"/>
    <property type="project" value="TreeGrafter"/>
</dbReference>
<dbReference type="InterPro" id="IPR001007">
    <property type="entry name" value="VWF_dom"/>
</dbReference>
<dbReference type="SMART" id="SM00832">
    <property type="entry name" value="C8"/>
    <property type="match status" value="1"/>
</dbReference>
<dbReference type="PROSITE" id="PS50184">
    <property type="entry name" value="VWFC_2"/>
    <property type="match status" value="3"/>
</dbReference>
<dbReference type="PROSITE" id="PS01208">
    <property type="entry name" value="VWFC_1"/>
    <property type="match status" value="2"/>
</dbReference>
<feature type="domain" description="VWFC" evidence="5">
    <location>
        <begin position="203"/>
        <end position="262"/>
    </location>
</feature>
<dbReference type="SMART" id="SM00214">
    <property type="entry name" value="VWC"/>
    <property type="match status" value="4"/>
</dbReference>
<protein>
    <submittedName>
        <fullName evidence="8">BMP-binding endothelial regulator protein</fullName>
    </submittedName>
</protein>
<dbReference type="SUPFAM" id="SSF57603">
    <property type="entry name" value="FnI-like domain"/>
    <property type="match status" value="4"/>
</dbReference>
<name>A0A7F5R4I4_AGRPL</name>
<dbReference type="Gene3D" id="6.20.200.20">
    <property type="match status" value="3"/>
</dbReference>
<keyword evidence="4" id="KW-0677">Repeat</keyword>
<dbReference type="OrthoDB" id="6019304at2759"/>
<dbReference type="FunCoup" id="A0A7F5R4I4">
    <property type="interactions" value="152"/>
</dbReference>
<evidence type="ECO:0000256" key="3">
    <source>
        <dbReference type="ARBA" id="ARBA00022729"/>
    </source>
</evidence>
<evidence type="ECO:0000313" key="8">
    <source>
        <dbReference type="RefSeq" id="XP_025830349.1"/>
    </source>
</evidence>
<evidence type="ECO:0000256" key="2">
    <source>
        <dbReference type="ARBA" id="ARBA00022525"/>
    </source>
</evidence>
<feature type="domain" description="VWFD" evidence="6">
    <location>
        <begin position="334"/>
        <end position="505"/>
    </location>
</feature>
<keyword evidence="2" id="KW-0964">Secreted</keyword>
<dbReference type="GO" id="GO:0005576">
    <property type="term" value="C:extracellular region"/>
    <property type="evidence" value="ECO:0007669"/>
    <property type="project" value="UniProtKB-SubCell"/>
</dbReference>
<dbReference type="PANTHER" id="PTHR46698:SF4">
    <property type="entry name" value="CROSSVEINLESS 2"/>
    <property type="match status" value="1"/>
</dbReference>
<evidence type="ECO:0000256" key="1">
    <source>
        <dbReference type="ARBA" id="ARBA00004613"/>
    </source>
</evidence>
<dbReference type="InterPro" id="IPR001846">
    <property type="entry name" value="VWF_type-D"/>
</dbReference>
<accession>A0A7F5R4I4</accession>
<dbReference type="SMART" id="SM00216">
    <property type="entry name" value="VWD"/>
    <property type="match status" value="1"/>
</dbReference>
<dbReference type="InterPro" id="IPR014853">
    <property type="entry name" value="VWF/SSPO/ZAN-like_Cys-rich_dom"/>
</dbReference>
<dbReference type="PROSITE" id="PS51233">
    <property type="entry name" value="VWFD"/>
    <property type="match status" value="1"/>
</dbReference>
<feature type="domain" description="VWFC" evidence="5">
    <location>
        <begin position="133"/>
        <end position="193"/>
    </location>
</feature>
<dbReference type="AlphaFoldDB" id="A0A7F5R4I4"/>
<keyword evidence="3" id="KW-0732">Signal</keyword>